<dbReference type="GO" id="GO:0005536">
    <property type="term" value="F:D-glucose binding"/>
    <property type="evidence" value="ECO:0007669"/>
    <property type="project" value="InterPro"/>
</dbReference>
<dbReference type="InterPro" id="IPR043129">
    <property type="entry name" value="ATPase_NBD"/>
</dbReference>
<dbReference type="Gene3D" id="3.40.367.20">
    <property type="match status" value="1"/>
</dbReference>
<dbReference type="Gene3D" id="3.30.420.40">
    <property type="match status" value="1"/>
</dbReference>
<accession>A0A345YH92</accession>
<dbReference type="Proteomes" id="UP000254508">
    <property type="component" value="Chromosome"/>
</dbReference>
<gene>
    <name evidence="4" type="ORF">DVR09_14110</name>
</gene>
<evidence type="ECO:0000313" key="5">
    <source>
        <dbReference type="Proteomes" id="UP000254508"/>
    </source>
</evidence>
<evidence type="ECO:0000256" key="2">
    <source>
        <dbReference type="ARBA" id="ARBA00022777"/>
    </source>
</evidence>
<evidence type="ECO:0000256" key="1">
    <source>
        <dbReference type="ARBA" id="ARBA00022679"/>
    </source>
</evidence>
<organism evidence="4 5">
    <name type="scientific">Erythrobacter aureus</name>
    <dbReference type="NCBI Taxonomy" id="2182384"/>
    <lineage>
        <taxon>Bacteria</taxon>
        <taxon>Pseudomonadati</taxon>
        <taxon>Pseudomonadota</taxon>
        <taxon>Alphaproteobacteria</taxon>
        <taxon>Sphingomonadales</taxon>
        <taxon>Erythrobacteraceae</taxon>
        <taxon>Erythrobacter/Porphyrobacter group</taxon>
        <taxon>Erythrobacter</taxon>
    </lineage>
</organism>
<dbReference type="OrthoDB" id="9800595at2"/>
<dbReference type="PANTHER" id="PTHR47690:SF1">
    <property type="entry name" value="GLUCOKINASE"/>
    <property type="match status" value="1"/>
</dbReference>
<dbReference type="RefSeq" id="WP_115417609.1">
    <property type="nucleotide sequence ID" value="NZ_CP031357.1"/>
</dbReference>
<evidence type="ECO:0000313" key="4">
    <source>
        <dbReference type="EMBL" id="AXK43294.1"/>
    </source>
</evidence>
<dbReference type="KEGG" id="err:DVR09_14110"/>
<dbReference type="PANTHER" id="PTHR47690">
    <property type="entry name" value="GLUCOKINASE"/>
    <property type="match status" value="1"/>
</dbReference>
<dbReference type="CDD" id="cd24008">
    <property type="entry name" value="ASKHA_NBD_GLK"/>
    <property type="match status" value="1"/>
</dbReference>
<dbReference type="GO" id="GO:0006096">
    <property type="term" value="P:glycolytic process"/>
    <property type="evidence" value="ECO:0007669"/>
    <property type="project" value="InterPro"/>
</dbReference>
<dbReference type="GO" id="GO:0005829">
    <property type="term" value="C:cytosol"/>
    <property type="evidence" value="ECO:0007669"/>
    <property type="project" value="TreeGrafter"/>
</dbReference>
<dbReference type="Pfam" id="PF02685">
    <property type="entry name" value="Glucokinase"/>
    <property type="match status" value="1"/>
</dbReference>
<dbReference type="InterPro" id="IPR050201">
    <property type="entry name" value="Bacterial_glucokinase"/>
</dbReference>
<keyword evidence="1" id="KW-0808">Transferase</keyword>
<keyword evidence="2" id="KW-0418">Kinase</keyword>
<dbReference type="SUPFAM" id="SSF53067">
    <property type="entry name" value="Actin-like ATPase domain"/>
    <property type="match status" value="1"/>
</dbReference>
<protein>
    <submittedName>
        <fullName evidence="4">ROK family protein</fullName>
    </submittedName>
</protein>
<proteinExistence type="inferred from homology"/>
<keyword evidence="5" id="KW-1185">Reference proteome</keyword>
<reference evidence="5" key="1">
    <citation type="submission" date="2018-07" db="EMBL/GenBank/DDBJ databases">
        <title>Genome sequence of Erythrobacter strain YH-07, an antagonistic bacterium isolated from Yellow Sea.</title>
        <authorList>
            <person name="Tang T."/>
            <person name="Liu Q."/>
            <person name="Sun X."/>
        </authorList>
    </citation>
    <scope>NUCLEOTIDE SEQUENCE [LARGE SCALE GENOMIC DNA]</scope>
    <source>
        <strain evidence="5">YH-07</strain>
    </source>
</reference>
<dbReference type="GO" id="GO:0005524">
    <property type="term" value="F:ATP binding"/>
    <property type="evidence" value="ECO:0007669"/>
    <property type="project" value="InterPro"/>
</dbReference>
<dbReference type="InterPro" id="IPR003836">
    <property type="entry name" value="Glucokinase"/>
</dbReference>
<sequence length="332" mass="34976">MSASPEVVRGPELAADIGGTHARIAHVDWEGGAAVLSGFRKYRCAEFSGLSDILELYCNETGCDAPVRFSAAVAGAVSEGKVLATNVPWDYGFDQLPDRFPGIEVFPLNDYHAVAIGTQHLSPNEVLQLTEGDPQTDGLAIAMGVGTGLGAAIRSGFGPSLQVFPTELGQTRLGAHRGLEFEVLGLLAESNGFVRVERILSGPGIAATYSAVRRVLGLEDNELAPSEVVSQAVDGEESAYAAVQLVVSVLANLLGNLAVMLSPRGGIYISGGVTPRIESFLRSPAFYAGLNANEPMAGRISDVPIMMVRRDDIGILGAAHWMRLRTTGAITE</sequence>
<dbReference type="AlphaFoldDB" id="A0A345YH92"/>
<dbReference type="EMBL" id="CP031357">
    <property type="protein sequence ID" value="AXK43294.1"/>
    <property type="molecule type" value="Genomic_DNA"/>
</dbReference>
<evidence type="ECO:0000256" key="3">
    <source>
        <dbReference type="RuleBase" id="RU004046"/>
    </source>
</evidence>
<dbReference type="GO" id="GO:0004340">
    <property type="term" value="F:glucokinase activity"/>
    <property type="evidence" value="ECO:0007669"/>
    <property type="project" value="InterPro"/>
</dbReference>
<name>A0A345YH92_9SPHN</name>
<comment type="similarity">
    <text evidence="3">Belongs to the bacterial glucokinase family.</text>
</comment>